<feature type="compositionally biased region" description="Polar residues" evidence="13">
    <location>
        <begin position="436"/>
        <end position="452"/>
    </location>
</feature>
<accession>A0A7I8X700</accession>
<dbReference type="SUPFAM" id="SSF52047">
    <property type="entry name" value="RNI-like"/>
    <property type="match status" value="1"/>
</dbReference>
<feature type="domain" description="Serine/threonine specific protein phosphatases" evidence="14">
    <location>
        <begin position="953"/>
        <end position="958"/>
    </location>
</feature>
<dbReference type="Pfam" id="PF16891">
    <property type="entry name" value="STPPase_N"/>
    <property type="match status" value="1"/>
</dbReference>
<feature type="compositionally biased region" description="Low complexity" evidence="13">
    <location>
        <begin position="678"/>
        <end position="701"/>
    </location>
</feature>
<dbReference type="GO" id="GO:0005634">
    <property type="term" value="C:nucleus"/>
    <property type="evidence" value="ECO:0007669"/>
    <property type="project" value="TreeGrafter"/>
</dbReference>
<feature type="compositionally biased region" description="Polar residues" evidence="13">
    <location>
        <begin position="538"/>
        <end position="547"/>
    </location>
</feature>
<dbReference type="GO" id="GO:0007060">
    <property type="term" value="P:male meiosis chromosome segregation"/>
    <property type="evidence" value="ECO:0007669"/>
    <property type="project" value="UniProtKB-ARBA"/>
</dbReference>
<evidence type="ECO:0000256" key="10">
    <source>
        <dbReference type="ARBA" id="ARBA00054219"/>
    </source>
</evidence>
<feature type="region of interest" description="Disordered" evidence="13">
    <location>
        <begin position="276"/>
        <end position="478"/>
    </location>
</feature>
<dbReference type="PANTHER" id="PTHR11668">
    <property type="entry name" value="SERINE/THREONINE PROTEIN PHOSPHATASE"/>
    <property type="match status" value="1"/>
</dbReference>
<comment type="cofactor">
    <cofactor evidence="1">
        <name>Mn(2+)</name>
        <dbReference type="ChEBI" id="CHEBI:29035"/>
    </cofactor>
</comment>
<keyword evidence="12" id="KW-0175">Coiled coil</keyword>
<dbReference type="GO" id="GO:0000785">
    <property type="term" value="C:chromatin"/>
    <property type="evidence" value="ECO:0007669"/>
    <property type="project" value="UniProtKB-ARBA"/>
</dbReference>
<keyword evidence="6" id="KW-0464">Manganese</keyword>
<dbReference type="OrthoDB" id="2163268at2759"/>
<feature type="compositionally biased region" description="Low complexity" evidence="13">
    <location>
        <begin position="588"/>
        <end position="609"/>
    </location>
</feature>
<gene>
    <name evidence="15" type="ORF">BXYJ_LOCUS11849</name>
</gene>
<feature type="compositionally biased region" description="Polar residues" evidence="13">
    <location>
        <begin position="610"/>
        <end position="630"/>
    </location>
</feature>
<dbReference type="FunFam" id="3.60.21.10:FF:000026">
    <property type="entry name" value="Serine/threonine-protein phosphatase"/>
    <property type="match status" value="1"/>
</dbReference>
<dbReference type="GO" id="GO:0097723">
    <property type="term" value="P:amoeboid sperm motility"/>
    <property type="evidence" value="ECO:0007669"/>
    <property type="project" value="UniProtKB-ARBA"/>
</dbReference>
<evidence type="ECO:0000256" key="5">
    <source>
        <dbReference type="ARBA" id="ARBA00022912"/>
    </source>
</evidence>
<evidence type="ECO:0000256" key="2">
    <source>
        <dbReference type="ARBA" id="ARBA00008294"/>
    </source>
</evidence>
<dbReference type="GO" id="GO:0018991">
    <property type="term" value="P:egg-laying behavior"/>
    <property type="evidence" value="ECO:0007669"/>
    <property type="project" value="UniProtKB-ARBA"/>
</dbReference>
<dbReference type="GO" id="GO:0005737">
    <property type="term" value="C:cytoplasm"/>
    <property type="evidence" value="ECO:0007669"/>
    <property type="project" value="TreeGrafter"/>
</dbReference>
<evidence type="ECO:0000256" key="12">
    <source>
        <dbReference type="SAM" id="Coils"/>
    </source>
</evidence>
<dbReference type="EMBL" id="CAJFDI010000005">
    <property type="protein sequence ID" value="CAD5231753.1"/>
    <property type="molecule type" value="Genomic_DNA"/>
</dbReference>
<dbReference type="InterPro" id="IPR031675">
    <property type="entry name" value="STPPase_N"/>
</dbReference>
<keyword evidence="3" id="KW-0479">Metal-binding</keyword>
<evidence type="ECO:0000256" key="1">
    <source>
        <dbReference type="ARBA" id="ARBA00001936"/>
    </source>
</evidence>
<feature type="compositionally biased region" description="Basic and acidic residues" evidence="13">
    <location>
        <begin position="305"/>
        <end position="316"/>
    </location>
</feature>
<feature type="region of interest" description="Disordered" evidence="13">
    <location>
        <begin position="501"/>
        <end position="556"/>
    </location>
</feature>
<dbReference type="InterPro" id="IPR006186">
    <property type="entry name" value="Ser/Thr-sp_prot-phosphatase"/>
</dbReference>
<dbReference type="Gene3D" id="3.60.21.10">
    <property type="match status" value="1"/>
</dbReference>
<keyword evidence="16" id="KW-1185">Reference proteome</keyword>
<dbReference type="PROSITE" id="PS00125">
    <property type="entry name" value="SER_THR_PHOSPHATASE"/>
    <property type="match status" value="1"/>
</dbReference>
<dbReference type="EC" id="3.1.3.16" evidence="11"/>
<feature type="coiled-coil region" evidence="12">
    <location>
        <begin position="237"/>
        <end position="266"/>
    </location>
</feature>
<evidence type="ECO:0000256" key="13">
    <source>
        <dbReference type="SAM" id="MobiDB-lite"/>
    </source>
</evidence>
<comment type="catalytic activity">
    <reaction evidence="9 11">
        <text>O-phospho-L-threonyl-[protein] + H2O = L-threonyl-[protein] + phosphate</text>
        <dbReference type="Rhea" id="RHEA:47004"/>
        <dbReference type="Rhea" id="RHEA-COMP:11060"/>
        <dbReference type="Rhea" id="RHEA-COMP:11605"/>
        <dbReference type="ChEBI" id="CHEBI:15377"/>
        <dbReference type="ChEBI" id="CHEBI:30013"/>
        <dbReference type="ChEBI" id="CHEBI:43474"/>
        <dbReference type="ChEBI" id="CHEBI:61977"/>
        <dbReference type="EC" id="3.1.3.16"/>
    </reaction>
</comment>
<evidence type="ECO:0000313" key="16">
    <source>
        <dbReference type="Proteomes" id="UP000659654"/>
    </source>
</evidence>
<comment type="subcellular location">
    <subcellularLocation>
        <location evidence="7">Cell projection</location>
        <location evidence="7">Pseudopodium</location>
    </subcellularLocation>
</comment>
<evidence type="ECO:0000256" key="3">
    <source>
        <dbReference type="ARBA" id="ARBA00022723"/>
    </source>
</evidence>
<protein>
    <recommendedName>
        <fullName evidence="11">Serine/threonine-protein phosphatase</fullName>
        <ecNumber evidence="11">3.1.3.16</ecNumber>
    </recommendedName>
</protein>
<keyword evidence="5" id="KW-0904">Protein phosphatase</keyword>
<comment type="catalytic activity">
    <reaction evidence="8">
        <text>O-phospho-L-seryl-[protein] + H2O = L-seryl-[protein] + phosphate</text>
        <dbReference type="Rhea" id="RHEA:20629"/>
        <dbReference type="Rhea" id="RHEA-COMP:9863"/>
        <dbReference type="Rhea" id="RHEA-COMP:11604"/>
        <dbReference type="ChEBI" id="CHEBI:15377"/>
        <dbReference type="ChEBI" id="CHEBI:29999"/>
        <dbReference type="ChEBI" id="CHEBI:43474"/>
        <dbReference type="ChEBI" id="CHEBI:83421"/>
        <dbReference type="EC" id="3.1.3.16"/>
    </reaction>
</comment>
<dbReference type="PRINTS" id="PR00114">
    <property type="entry name" value="STPHPHTASE"/>
</dbReference>
<evidence type="ECO:0000256" key="7">
    <source>
        <dbReference type="ARBA" id="ARBA00037818"/>
    </source>
</evidence>
<dbReference type="EMBL" id="CAJFCV020000005">
    <property type="protein sequence ID" value="CAG9123108.1"/>
    <property type="molecule type" value="Genomic_DNA"/>
</dbReference>
<dbReference type="Proteomes" id="UP000659654">
    <property type="component" value="Unassembled WGS sequence"/>
</dbReference>
<dbReference type="Gene3D" id="3.80.10.10">
    <property type="entry name" value="Ribonuclease Inhibitor"/>
    <property type="match status" value="1"/>
</dbReference>
<evidence type="ECO:0000256" key="4">
    <source>
        <dbReference type="ARBA" id="ARBA00022801"/>
    </source>
</evidence>
<feature type="compositionally biased region" description="Polar residues" evidence="13">
    <location>
        <begin position="663"/>
        <end position="673"/>
    </location>
</feature>
<dbReference type="InterPro" id="IPR050341">
    <property type="entry name" value="PP1_catalytic_subunit"/>
</dbReference>
<comment type="caution">
    <text evidence="15">The sequence shown here is derived from an EMBL/GenBank/DDBJ whole genome shotgun (WGS) entry which is preliminary data.</text>
</comment>
<evidence type="ECO:0000259" key="14">
    <source>
        <dbReference type="PROSITE" id="PS00125"/>
    </source>
</evidence>
<dbReference type="InterPro" id="IPR029052">
    <property type="entry name" value="Metallo-depent_PP-like"/>
</dbReference>
<evidence type="ECO:0000313" key="15">
    <source>
        <dbReference type="EMBL" id="CAD5231753.1"/>
    </source>
</evidence>
<dbReference type="SMART" id="SM00156">
    <property type="entry name" value="PP2Ac"/>
    <property type="match status" value="1"/>
</dbReference>
<name>A0A7I8X700_BURXY</name>
<organism evidence="15 16">
    <name type="scientific">Bursaphelenchus xylophilus</name>
    <name type="common">Pinewood nematode worm</name>
    <name type="synonym">Aphelenchoides xylophilus</name>
    <dbReference type="NCBI Taxonomy" id="6326"/>
    <lineage>
        <taxon>Eukaryota</taxon>
        <taxon>Metazoa</taxon>
        <taxon>Ecdysozoa</taxon>
        <taxon>Nematoda</taxon>
        <taxon>Chromadorea</taxon>
        <taxon>Rhabditida</taxon>
        <taxon>Tylenchina</taxon>
        <taxon>Tylenchomorpha</taxon>
        <taxon>Aphelenchoidea</taxon>
        <taxon>Aphelenchoididae</taxon>
        <taxon>Bursaphelenchus</taxon>
    </lineage>
</organism>
<dbReference type="PANTHER" id="PTHR11668:SF300">
    <property type="entry name" value="SERINE_THREONINE-PROTEIN PHOSPHATASE"/>
    <property type="match status" value="1"/>
</dbReference>
<dbReference type="SUPFAM" id="SSF56300">
    <property type="entry name" value="Metallo-dependent phosphatases"/>
    <property type="match status" value="1"/>
</dbReference>
<comment type="similarity">
    <text evidence="2 11">Belongs to the PPP phosphatase family.</text>
</comment>
<dbReference type="Proteomes" id="UP000582659">
    <property type="component" value="Unassembled WGS sequence"/>
</dbReference>
<proteinExistence type="inferred from homology"/>
<dbReference type="SMR" id="A0A7I8X700"/>
<dbReference type="AlphaFoldDB" id="A0A7I8X700"/>
<feature type="region of interest" description="Disordered" evidence="13">
    <location>
        <begin position="53"/>
        <end position="75"/>
    </location>
</feature>
<feature type="region of interest" description="Disordered" evidence="13">
    <location>
        <begin position="579"/>
        <end position="829"/>
    </location>
</feature>
<evidence type="ECO:0000256" key="9">
    <source>
        <dbReference type="ARBA" id="ARBA00048336"/>
    </source>
</evidence>
<feature type="compositionally biased region" description="Basic and acidic residues" evidence="13">
    <location>
        <begin position="418"/>
        <end position="430"/>
    </location>
</feature>
<feature type="compositionally biased region" description="Polar residues" evidence="13">
    <location>
        <begin position="514"/>
        <end position="528"/>
    </location>
</feature>
<dbReference type="InterPro" id="IPR032675">
    <property type="entry name" value="LRR_dom_sf"/>
</dbReference>
<feature type="compositionally biased region" description="Basic and acidic residues" evidence="13">
    <location>
        <begin position="395"/>
        <end position="407"/>
    </location>
</feature>
<dbReference type="GO" id="GO:0031143">
    <property type="term" value="C:pseudopodium"/>
    <property type="evidence" value="ECO:0007669"/>
    <property type="project" value="UniProtKB-SubCell"/>
</dbReference>
<evidence type="ECO:0000256" key="6">
    <source>
        <dbReference type="ARBA" id="ARBA00023211"/>
    </source>
</evidence>
<dbReference type="Pfam" id="PF00149">
    <property type="entry name" value="Metallophos"/>
    <property type="match status" value="1"/>
</dbReference>
<dbReference type="InterPro" id="IPR004843">
    <property type="entry name" value="Calcineurin-like_PHP"/>
</dbReference>
<dbReference type="GO" id="GO:0031272">
    <property type="term" value="P:regulation of pseudopodium assembly"/>
    <property type="evidence" value="ECO:0007669"/>
    <property type="project" value="UniProtKB-ARBA"/>
</dbReference>
<dbReference type="GO" id="GO:0046872">
    <property type="term" value="F:metal ion binding"/>
    <property type="evidence" value="ECO:0007669"/>
    <property type="project" value="UniProtKB-KW"/>
</dbReference>
<dbReference type="GO" id="GO:0004722">
    <property type="term" value="F:protein serine/threonine phosphatase activity"/>
    <property type="evidence" value="ECO:0007669"/>
    <property type="project" value="UniProtKB-EC"/>
</dbReference>
<evidence type="ECO:0000256" key="11">
    <source>
        <dbReference type="RuleBase" id="RU004273"/>
    </source>
</evidence>
<keyword evidence="4 11" id="KW-0378">Hydrolase</keyword>
<evidence type="ECO:0000256" key="8">
    <source>
        <dbReference type="ARBA" id="ARBA00047761"/>
    </source>
</evidence>
<feature type="compositionally biased region" description="Basic and acidic residues" evidence="13">
    <location>
        <begin position="725"/>
        <end position="758"/>
    </location>
</feature>
<feature type="compositionally biased region" description="Basic and acidic residues" evidence="13">
    <location>
        <begin position="353"/>
        <end position="367"/>
    </location>
</feature>
<feature type="compositionally biased region" description="Polar residues" evidence="13">
    <location>
        <begin position="812"/>
        <end position="828"/>
    </location>
</feature>
<feature type="compositionally biased region" description="Basic and acidic residues" evidence="13">
    <location>
        <begin position="284"/>
        <end position="297"/>
    </location>
</feature>
<feature type="compositionally biased region" description="Basic residues" evidence="13">
    <location>
        <begin position="707"/>
        <end position="724"/>
    </location>
</feature>
<sequence length="1145" mass="128606">MFPDELLSDAEFEKALDELCANPDDEFKRELTEMMSEHQLITWEEAEQILGDTGDEPVKSSLPQQTRPTEPDNDTNVEDTIQRLLQNDPGLVQVNLNNMKRTPIPKIKRIIEAMRQNQFVEQLSLANMGLYDHDVMNLIESVEDNESLRKLNLETNYLSGEFFAKLFAAVNKNQAVEEVKAVNQGMNFSTTAERDIIKAIKENYSLTKVSMNIRLPELRNKIQQITMRNQEIRRIMRKRAADEQKALEEQKKLEEEEKARKKAEVEKAKQPLKVFPKEMLQYNRKKEEPKKPEEQEVRTSISKIVAEKSTLKKYDQIDSPSPQSKGIAPMILGDPVPDTSESKGKNVLNRLNQLDKKDATEVKHNDKNSLAAALEKKPVLKKLPSLDPNPIDWPPKPRDKAEPEKPQPKKNPLVSKWESGETEKRHRQDSLDDLTLHTQSLENEAPVTSSKEQPGKLSSKFKKPSYDTPLSPTSMSIMSMDMDIKPKTLTTEKKLPSKIVSPFFTKPSDEKDLASSSKKMTGVTTSKEAISKKETEPNKPSISSVQAKSPLKKAVLPEPVANVSPLTTRRIFGKATDAAKDLNESVNKTKLAPTPELPTTLKKTVPPQKATESQKIPETKTTLQNNVKSTPSDEKHLSISISKPEPPNPRSKLLSPSAETPAVSPQSNPSKSLLSPRLSNDSTSAVSDSSALSATSESELNVGTEKPKRKKRIVKRIVRRRKKKATEDDSGVKEKENIKNRDDVKKNGHDPQETDKMIGGRMGSANDSIKQENDINGSRRRYGDYTKPSTNEEAHKKRGEIPSTLPKPSLQPDYTSHNTTGSSFSSRNRLPYSSGLNRYNDVIDKTLSAILSKGSTKFTSEIREATLTSLCQNVGAVFMSQSTLLELEPPLIVCGDIHGQFVDLLRIFNRLGYPPHANYLFLGDYVDRGKFNMETITLLFAYKIKYPNNFFLLRGNHECSAINQVYGFYDECSRRYSVKLWNTFQDPFNRMPYCALVGSKILCMHGGISPWMTSFSAIKQLVRPLEPCSIGLALDILWSDPCSLTSGFSPNFRGVSYLFGSDALKRVCTTLNVDLVARGHQVVQDGYEFFADRKLVTIFSAPNYCGEFDNSAAVMRVDETLQCSFEVFKSTEMNIYVVNSGTLPS</sequence>
<comment type="function">
    <text evidence="10">Probable phosphatase which plays a redundant role with gsp-4 in spermatogenesis by regulating sister chromatid segregation during meiosis. In addition, involved in sperm motility by controlling the dynamic disassembly of major sperm proteins (MSP) in the spermatozoan pseudopodium.</text>
</comment>
<reference evidence="15" key="1">
    <citation type="submission" date="2020-09" db="EMBL/GenBank/DDBJ databases">
        <authorList>
            <person name="Kikuchi T."/>
        </authorList>
    </citation>
    <scope>NUCLEOTIDE SEQUENCE</scope>
    <source>
        <strain evidence="15">Ka4C1</strain>
    </source>
</reference>